<dbReference type="InterPro" id="IPR011335">
    <property type="entry name" value="Restrct_endonuc-II-like"/>
</dbReference>
<evidence type="ECO:0000256" key="2">
    <source>
        <dbReference type="ARBA" id="ARBA00022741"/>
    </source>
</evidence>
<dbReference type="GO" id="GO:0033202">
    <property type="term" value="C:DNA helicase complex"/>
    <property type="evidence" value="ECO:0007669"/>
    <property type="project" value="TreeGrafter"/>
</dbReference>
<dbReference type="GO" id="GO:0004527">
    <property type="term" value="F:exonuclease activity"/>
    <property type="evidence" value="ECO:0007669"/>
    <property type="project" value="UniProtKB-KW"/>
</dbReference>
<evidence type="ECO:0000256" key="9">
    <source>
        <dbReference type="ARBA" id="ARBA00023204"/>
    </source>
</evidence>
<dbReference type="PANTHER" id="PTHR11070:SF59">
    <property type="entry name" value="DNA 3'-5' HELICASE"/>
    <property type="match status" value="1"/>
</dbReference>
<dbReference type="EC" id="5.6.2.4" evidence="12"/>
<evidence type="ECO:0000256" key="15">
    <source>
        <dbReference type="SAM" id="MobiDB-lite"/>
    </source>
</evidence>
<name>A0A430FPE3_9BIFI</name>
<evidence type="ECO:0000256" key="11">
    <source>
        <dbReference type="ARBA" id="ARBA00034617"/>
    </source>
</evidence>
<dbReference type="PROSITE" id="PS51217">
    <property type="entry name" value="UVRD_HELICASE_CTER"/>
    <property type="match status" value="1"/>
</dbReference>
<keyword evidence="8" id="KW-0238">DNA-binding</keyword>
<dbReference type="Pfam" id="PF00580">
    <property type="entry name" value="UvrD-helicase"/>
    <property type="match status" value="2"/>
</dbReference>
<dbReference type="InterPro" id="IPR038726">
    <property type="entry name" value="PDDEXK_AddAB-type"/>
</dbReference>
<dbReference type="PANTHER" id="PTHR11070">
    <property type="entry name" value="UVRD / RECB / PCRA DNA HELICASE FAMILY MEMBER"/>
    <property type="match status" value="1"/>
</dbReference>
<dbReference type="InterPro" id="IPR000212">
    <property type="entry name" value="DNA_helicase_UvrD/REP"/>
</dbReference>
<dbReference type="EMBL" id="QXGK01000015">
    <property type="protein sequence ID" value="RSX54674.1"/>
    <property type="molecule type" value="Genomic_DNA"/>
</dbReference>
<comment type="caution">
    <text evidence="18">The sequence shown here is derived from an EMBL/GenBank/DDBJ whole genome shotgun (WGS) entry which is preliminary data.</text>
</comment>
<dbReference type="RefSeq" id="WP_125968709.1">
    <property type="nucleotide sequence ID" value="NZ_QXGK01000015.1"/>
</dbReference>
<feature type="compositionally biased region" description="Basic and acidic residues" evidence="15">
    <location>
        <begin position="574"/>
        <end position="584"/>
    </location>
</feature>
<organism evidence="18 19">
    <name type="scientific">Bifidobacterium samirii</name>
    <dbReference type="NCBI Taxonomy" id="2306974"/>
    <lineage>
        <taxon>Bacteria</taxon>
        <taxon>Bacillati</taxon>
        <taxon>Actinomycetota</taxon>
        <taxon>Actinomycetes</taxon>
        <taxon>Bifidobacteriales</taxon>
        <taxon>Bifidobacteriaceae</taxon>
        <taxon>Bifidobacterium</taxon>
    </lineage>
</organism>
<dbReference type="GO" id="GO:0043138">
    <property type="term" value="F:3'-5' DNA helicase activity"/>
    <property type="evidence" value="ECO:0007669"/>
    <property type="project" value="UniProtKB-EC"/>
</dbReference>
<keyword evidence="2 14" id="KW-0547">Nucleotide-binding</keyword>
<evidence type="ECO:0000256" key="10">
    <source>
        <dbReference type="ARBA" id="ARBA00023235"/>
    </source>
</evidence>
<comment type="catalytic activity">
    <reaction evidence="11">
        <text>Couples ATP hydrolysis with the unwinding of duplex DNA by translocating in the 3'-5' direction.</text>
        <dbReference type="EC" id="5.6.2.4"/>
    </reaction>
</comment>
<dbReference type="OrthoDB" id="9810135at2"/>
<dbReference type="InterPro" id="IPR027417">
    <property type="entry name" value="P-loop_NTPase"/>
</dbReference>
<dbReference type="PROSITE" id="PS51198">
    <property type="entry name" value="UVRD_HELICASE_ATP_BIND"/>
    <property type="match status" value="1"/>
</dbReference>
<evidence type="ECO:0000259" key="16">
    <source>
        <dbReference type="PROSITE" id="PS51198"/>
    </source>
</evidence>
<keyword evidence="6" id="KW-0269">Exonuclease</keyword>
<keyword evidence="9" id="KW-0234">DNA repair</keyword>
<evidence type="ECO:0000256" key="5">
    <source>
        <dbReference type="ARBA" id="ARBA00022806"/>
    </source>
</evidence>
<evidence type="ECO:0000256" key="14">
    <source>
        <dbReference type="PROSITE-ProRule" id="PRU00560"/>
    </source>
</evidence>
<dbReference type="InterPro" id="IPR014017">
    <property type="entry name" value="DNA_helicase_UvrD-like_C"/>
</dbReference>
<evidence type="ECO:0000256" key="1">
    <source>
        <dbReference type="ARBA" id="ARBA00022722"/>
    </source>
</evidence>
<dbReference type="SUPFAM" id="SSF52540">
    <property type="entry name" value="P-loop containing nucleoside triphosphate hydrolases"/>
    <property type="match status" value="1"/>
</dbReference>
<dbReference type="GO" id="GO:0000725">
    <property type="term" value="P:recombinational repair"/>
    <property type="evidence" value="ECO:0007669"/>
    <property type="project" value="TreeGrafter"/>
</dbReference>
<keyword evidence="1" id="KW-0540">Nuclease</keyword>
<keyword evidence="7 14" id="KW-0067">ATP-binding</keyword>
<evidence type="ECO:0000256" key="4">
    <source>
        <dbReference type="ARBA" id="ARBA00022801"/>
    </source>
</evidence>
<evidence type="ECO:0000259" key="17">
    <source>
        <dbReference type="PROSITE" id="PS51217"/>
    </source>
</evidence>
<dbReference type="GO" id="GO:0005829">
    <property type="term" value="C:cytosol"/>
    <property type="evidence" value="ECO:0007669"/>
    <property type="project" value="TreeGrafter"/>
</dbReference>
<feature type="compositionally biased region" description="Low complexity" evidence="15">
    <location>
        <begin position="588"/>
        <end position="600"/>
    </location>
</feature>
<gene>
    <name evidence="18" type="ORF">D2E24_1444</name>
</gene>
<dbReference type="Pfam" id="PF12705">
    <property type="entry name" value="PDDEXK_1"/>
    <property type="match status" value="1"/>
</dbReference>
<reference evidence="18 19" key="1">
    <citation type="submission" date="2018-09" db="EMBL/GenBank/DDBJ databases">
        <title>Characterization of the phylogenetic diversity of five novel species belonging to the genus Bifidobacterium.</title>
        <authorList>
            <person name="Lugli G.A."/>
            <person name="Duranti S."/>
            <person name="Milani C."/>
        </authorList>
    </citation>
    <scope>NUCLEOTIDE SEQUENCE [LARGE SCALE GENOMIC DNA]</scope>
    <source>
        <strain evidence="18 19">2033B</strain>
    </source>
</reference>
<dbReference type="Gene3D" id="3.40.50.300">
    <property type="entry name" value="P-loop containing nucleotide triphosphate hydrolases"/>
    <property type="match status" value="4"/>
</dbReference>
<dbReference type="Gene3D" id="1.10.274.50">
    <property type="match status" value="1"/>
</dbReference>
<comment type="catalytic activity">
    <reaction evidence="13">
        <text>ATP + H2O = ADP + phosphate + H(+)</text>
        <dbReference type="Rhea" id="RHEA:13065"/>
        <dbReference type="ChEBI" id="CHEBI:15377"/>
        <dbReference type="ChEBI" id="CHEBI:15378"/>
        <dbReference type="ChEBI" id="CHEBI:30616"/>
        <dbReference type="ChEBI" id="CHEBI:43474"/>
        <dbReference type="ChEBI" id="CHEBI:456216"/>
        <dbReference type="EC" id="5.6.2.4"/>
    </reaction>
</comment>
<dbReference type="Proteomes" id="UP000287470">
    <property type="component" value="Unassembled WGS sequence"/>
</dbReference>
<evidence type="ECO:0000313" key="18">
    <source>
        <dbReference type="EMBL" id="RSX54674.1"/>
    </source>
</evidence>
<keyword evidence="19" id="KW-1185">Reference proteome</keyword>
<evidence type="ECO:0000256" key="13">
    <source>
        <dbReference type="ARBA" id="ARBA00048988"/>
    </source>
</evidence>
<dbReference type="InterPro" id="IPR014016">
    <property type="entry name" value="UvrD-like_ATP-bd"/>
</dbReference>
<evidence type="ECO:0000256" key="8">
    <source>
        <dbReference type="ARBA" id="ARBA00023125"/>
    </source>
</evidence>
<evidence type="ECO:0000256" key="7">
    <source>
        <dbReference type="ARBA" id="ARBA00022840"/>
    </source>
</evidence>
<evidence type="ECO:0000256" key="3">
    <source>
        <dbReference type="ARBA" id="ARBA00022763"/>
    </source>
</evidence>
<sequence>MNDNRYFISASAGTGKTTRLLQDVMADLLERARGDAHASIRESLIVTFTIAAAAELRAKLARNIDFAVDYARSYMDGGEPLHDDRYLIGGDDGDLARMIVRDPRLAEAVFAKAADELPSTQISTIDALDKHIVDRNADTLGIDPGYRIMADEAIRAGMQHEVLDAMFERWYDPSDPEHDAFLDLLDSTGGAEHDGMLAGEILRLYDLAQTKPNGLAWLDDLSEPYRVRFDGRSPLLGVSWTLDGVMDGLCRQIEETRQRTADTLAGLGEKHRDPRDGMTLLLSSRAFAPVFAAIDDVTDAYRTGSWDDAFQALDAVDAALDAIRVKPGTKPEDRQLYKFDARYFAIVDDLFPDIVKGTDGNKTAMEALQGIVKGPVADLHDVFAQPAARMDAIDALLERRIDTLVRLTGLFEQEYREAKRRAAVQEFSDIAHLALKALERDDVRRRVTAQWRYVYVDECQDNNALQNRFIDLVGRDAAKVTMVGDVKQSIYGFRYAQPEEFRRRSREVSDEHRSTLVRNHRSVPEILVFVNTVFDHLMRKDMGGADYRQDRFRIPAAPERFDATAVELLVRDTGAGKDGNKGDGESDGGAAPSAGAGTTALPRITPDQQQADMIVRRIRALHDEEGYRYGDIAVLERSTKLFGDLHAALVEAGIDVEVNGVGDFYAKPEIMVALDWLRAIDNPHRDVPLVALMRAHGIPDNVLAAMRLLGDGGYYGLLYRIARPSERFPLPSPLPAALAGHIGTLRALLDQLESLRSFAATHPVDALLWRIYTQTGWYDYCGGLPDGRRRQANLAQLCVKARAASDTGDRGIPAFLRAVDRWQANDDKDVRAEATTLATGDAVHLTTIHKAKGLQWKVVILADATSASFNEGNLPRFVTVPRPGDPDHGVAACRLASDHAGSAMDTFQRRHLASLAKRQSVDEQLRLLYVALTRPERRLIVAGTCQKGFDAVLEGTHVERVRDDGAMSTRDILDAPTYMNWILKALLTAAHHGDTQDLQGVKSADGLIAIPDGLAEDTDAGDIPGRVIRRWDDAGPAVMRILPGDDALADGLVMQRPSPDGFLSVDERVPDASRRPLTLNASGIRSWAQAVGAGDSDDPDAAADAIADDDAAGASDAVAPGVRPDADERSWRFAAYPLPSFLTGHGAGPSAAEIGTSVHNVLEQFDWSTPTDARLCAAQLLTVLHRLADSRIIAEPVARRIEEGPLFDAMMWFVCAGGDGSAAPAADGGVRTLADGIRAHRGRLFREAPFSLLLDDDGLRAIASGGASRPAHTGDDGDGIVVRGVIDGYYVDDATRTIVLFDYKTDAMRDDERDDPASWCRRLRDDYIGQQALYAEALERLYPGYTVTQRWLVGLAGRRLIDVTPH</sequence>
<accession>A0A430FPE3</accession>
<dbReference type="Pfam" id="PF13361">
    <property type="entry name" value="UvrD_C"/>
    <property type="match status" value="2"/>
</dbReference>
<dbReference type="InterPro" id="IPR011604">
    <property type="entry name" value="PDDEXK-like_dom_sf"/>
</dbReference>
<keyword evidence="4 14" id="KW-0378">Hydrolase</keyword>
<dbReference type="GO" id="GO:0003677">
    <property type="term" value="F:DNA binding"/>
    <property type="evidence" value="ECO:0007669"/>
    <property type="project" value="UniProtKB-KW"/>
</dbReference>
<feature type="domain" description="UvrD-like helicase ATP-binding" evidence="16">
    <location>
        <begin position="1"/>
        <end position="523"/>
    </location>
</feature>
<feature type="domain" description="UvrD-like helicase C-terminal" evidence="17">
    <location>
        <begin position="567"/>
        <end position="853"/>
    </location>
</feature>
<evidence type="ECO:0000256" key="12">
    <source>
        <dbReference type="ARBA" id="ARBA00034808"/>
    </source>
</evidence>
<proteinExistence type="predicted"/>
<keyword evidence="3" id="KW-0227">DNA damage</keyword>
<dbReference type="Gene3D" id="1.10.486.10">
    <property type="entry name" value="PCRA, domain 4"/>
    <property type="match status" value="1"/>
</dbReference>
<feature type="binding site" evidence="14">
    <location>
        <begin position="10"/>
        <end position="17"/>
    </location>
    <ligand>
        <name>ATP</name>
        <dbReference type="ChEBI" id="CHEBI:30616"/>
    </ligand>
</feature>
<dbReference type="SUPFAM" id="SSF52980">
    <property type="entry name" value="Restriction endonuclease-like"/>
    <property type="match status" value="1"/>
</dbReference>
<protein>
    <recommendedName>
        <fullName evidence="12">DNA 3'-5' helicase</fullName>
        <ecNumber evidence="12">5.6.2.4</ecNumber>
    </recommendedName>
</protein>
<keyword evidence="5 14" id="KW-0347">Helicase</keyword>
<keyword evidence="10" id="KW-0413">Isomerase</keyword>
<evidence type="ECO:0000313" key="19">
    <source>
        <dbReference type="Proteomes" id="UP000287470"/>
    </source>
</evidence>
<dbReference type="Gene3D" id="3.90.320.10">
    <property type="match status" value="1"/>
</dbReference>
<feature type="region of interest" description="Disordered" evidence="15">
    <location>
        <begin position="572"/>
        <end position="606"/>
    </location>
</feature>
<dbReference type="GO" id="GO:0005524">
    <property type="term" value="F:ATP binding"/>
    <property type="evidence" value="ECO:0007669"/>
    <property type="project" value="UniProtKB-UniRule"/>
</dbReference>
<evidence type="ECO:0000256" key="6">
    <source>
        <dbReference type="ARBA" id="ARBA00022839"/>
    </source>
</evidence>